<dbReference type="AlphaFoldDB" id="A0AA38F350"/>
<evidence type="ECO:0000313" key="2">
    <source>
        <dbReference type="Proteomes" id="UP000824469"/>
    </source>
</evidence>
<dbReference type="Proteomes" id="UP000824469">
    <property type="component" value="Unassembled WGS sequence"/>
</dbReference>
<accession>A0AA38F350</accession>
<evidence type="ECO:0000313" key="1">
    <source>
        <dbReference type="EMBL" id="KAH9287858.1"/>
    </source>
</evidence>
<proteinExistence type="predicted"/>
<feature type="non-terminal residue" evidence="1">
    <location>
        <position position="1"/>
    </location>
</feature>
<comment type="caution">
    <text evidence="1">The sequence shown here is derived from an EMBL/GenBank/DDBJ whole genome shotgun (WGS) entry which is preliminary data.</text>
</comment>
<gene>
    <name evidence="1" type="ORF">KI387_031975</name>
</gene>
<name>A0AA38F350_TAXCH</name>
<organism evidence="1 2">
    <name type="scientific">Taxus chinensis</name>
    <name type="common">Chinese yew</name>
    <name type="synonym">Taxus wallichiana var. chinensis</name>
    <dbReference type="NCBI Taxonomy" id="29808"/>
    <lineage>
        <taxon>Eukaryota</taxon>
        <taxon>Viridiplantae</taxon>
        <taxon>Streptophyta</taxon>
        <taxon>Embryophyta</taxon>
        <taxon>Tracheophyta</taxon>
        <taxon>Spermatophyta</taxon>
        <taxon>Pinopsida</taxon>
        <taxon>Pinidae</taxon>
        <taxon>Conifers II</taxon>
        <taxon>Cupressales</taxon>
        <taxon>Taxaceae</taxon>
        <taxon>Taxus</taxon>
    </lineage>
</organism>
<dbReference type="EMBL" id="JAHRHJ020003813">
    <property type="protein sequence ID" value="KAH9287858.1"/>
    <property type="molecule type" value="Genomic_DNA"/>
</dbReference>
<feature type="non-terminal residue" evidence="1">
    <location>
        <position position="73"/>
    </location>
</feature>
<reference evidence="1 2" key="1">
    <citation type="journal article" date="2021" name="Nat. Plants">
        <title>The Taxus genome provides insights into paclitaxel biosynthesis.</title>
        <authorList>
            <person name="Xiong X."/>
            <person name="Gou J."/>
            <person name="Liao Q."/>
            <person name="Li Y."/>
            <person name="Zhou Q."/>
            <person name="Bi G."/>
            <person name="Li C."/>
            <person name="Du R."/>
            <person name="Wang X."/>
            <person name="Sun T."/>
            <person name="Guo L."/>
            <person name="Liang H."/>
            <person name="Lu P."/>
            <person name="Wu Y."/>
            <person name="Zhang Z."/>
            <person name="Ro D.K."/>
            <person name="Shang Y."/>
            <person name="Huang S."/>
            <person name="Yan J."/>
        </authorList>
    </citation>
    <scope>NUCLEOTIDE SEQUENCE [LARGE SCALE GENOMIC DNA]</scope>
    <source>
        <strain evidence="1">Ta-2019</strain>
    </source>
</reference>
<keyword evidence="2" id="KW-1185">Reference proteome</keyword>
<protein>
    <submittedName>
        <fullName evidence="1">Uncharacterized protein</fullName>
    </submittedName>
</protein>
<sequence>GKNDMFANGVDVEGGAAKVHVVELRLVGMVVSNVGVVIGVFETDVGEGIYVRDVGICVDISGVEIGAKDELNV</sequence>